<dbReference type="AlphaFoldDB" id="A0A9P5P3A2"/>
<name>A0A9P5P3A2_9AGAR</name>
<dbReference type="OrthoDB" id="3263473at2759"/>
<feature type="non-terminal residue" evidence="1">
    <location>
        <position position="95"/>
    </location>
</feature>
<comment type="caution">
    <text evidence="1">The sequence shown here is derived from an EMBL/GenBank/DDBJ whole genome shotgun (WGS) entry which is preliminary data.</text>
</comment>
<gene>
    <name evidence="1" type="ORF">BDP27DRAFT_1189451</name>
</gene>
<dbReference type="Proteomes" id="UP000772434">
    <property type="component" value="Unassembled WGS sequence"/>
</dbReference>
<protein>
    <submittedName>
        <fullName evidence="1">Uncharacterized protein</fullName>
    </submittedName>
</protein>
<reference evidence="1" key="1">
    <citation type="submission" date="2020-11" db="EMBL/GenBank/DDBJ databases">
        <authorList>
            <consortium name="DOE Joint Genome Institute"/>
            <person name="Ahrendt S."/>
            <person name="Riley R."/>
            <person name="Andreopoulos W."/>
            <person name="Labutti K."/>
            <person name="Pangilinan J."/>
            <person name="Ruiz-Duenas F.J."/>
            <person name="Barrasa J.M."/>
            <person name="Sanchez-Garcia M."/>
            <person name="Camarero S."/>
            <person name="Miyauchi S."/>
            <person name="Serrano A."/>
            <person name="Linde D."/>
            <person name="Babiker R."/>
            <person name="Drula E."/>
            <person name="Ayuso-Fernandez I."/>
            <person name="Pacheco R."/>
            <person name="Padilla G."/>
            <person name="Ferreira P."/>
            <person name="Barriuso J."/>
            <person name="Kellner H."/>
            <person name="Castanera R."/>
            <person name="Alfaro M."/>
            <person name="Ramirez L."/>
            <person name="Pisabarro A.G."/>
            <person name="Kuo A."/>
            <person name="Tritt A."/>
            <person name="Lipzen A."/>
            <person name="He G."/>
            <person name="Yan M."/>
            <person name="Ng V."/>
            <person name="Cullen D."/>
            <person name="Martin F."/>
            <person name="Rosso M.-N."/>
            <person name="Henrissat B."/>
            <person name="Hibbett D."/>
            <person name="Martinez A.T."/>
            <person name="Grigoriev I.V."/>
        </authorList>
    </citation>
    <scope>NUCLEOTIDE SEQUENCE</scope>
    <source>
        <strain evidence="1">AH 40177</strain>
    </source>
</reference>
<dbReference type="EMBL" id="JADNRY010000524">
    <property type="protein sequence ID" value="KAF9044682.1"/>
    <property type="molecule type" value="Genomic_DNA"/>
</dbReference>
<evidence type="ECO:0000313" key="2">
    <source>
        <dbReference type="Proteomes" id="UP000772434"/>
    </source>
</evidence>
<sequence>ALRVEWCKARARSLRWKEEVLLLCEEIQWMREFSLWKARWWRDQIGRREGISKELEEGMTAYALQHAVFEEKCAELVSARWDYLVEHAKGVRPDI</sequence>
<keyword evidence="2" id="KW-1185">Reference proteome</keyword>
<proteinExistence type="predicted"/>
<accession>A0A9P5P3A2</accession>
<feature type="non-terminal residue" evidence="1">
    <location>
        <position position="1"/>
    </location>
</feature>
<evidence type="ECO:0000313" key="1">
    <source>
        <dbReference type="EMBL" id="KAF9044682.1"/>
    </source>
</evidence>
<organism evidence="1 2">
    <name type="scientific">Rhodocollybia butyracea</name>
    <dbReference type="NCBI Taxonomy" id="206335"/>
    <lineage>
        <taxon>Eukaryota</taxon>
        <taxon>Fungi</taxon>
        <taxon>Dikarya</taxon>
        <taxon>Basidiomycota</taxon>
        <taxon>Agaricomycotina</taxon>
        <taxon>Agaricomycetes</taxon>
        <taxon>Agaricomycetidae</taxon>
        <taxon>Agaricales</taxon>
        <taxon>Marasmiineae</taxon>
        <taxon>Omphalotaceae</taxon>
        <taxon>Rhodocollybia</taxon>
    </lineage>
</organism>